<name>A0AAP0BF34_9ASPA</name>
<dbReference type="Proteomes" id="UP001418222">
    <property type="component" value="Unassembled WGS sequence"/>
</dbReference>
<dbReference type="EMBL" id="JBBWWQ010000010">
    <property type="protein sequence ID" value="KAK8937013.1"/>
    <property type="molecule type" value="Genomic_DNA"/>
</dbReference>
<comment type="caution">
    <text evidence="1">The sequence shown here is derived from an EMBL/GenBank/DDBJ whole genome shotgun (WGS) entry which is preliminary data.</text>
</comment>
<keyword evidence="2" id="KW-1185">Reference proteome</keyword>
<organism evidence="1 2">
    <name type="scientific">Platanthera zijinensis</name>
    <dbReference type="NCBI Taxonomy" id="2320716"/>
    <lineage>
        <taxon>Eukaryota</taxon>
        <taxon>Viridiplantae</taxon>
        <taxon>Streptophyta</taxon>
        <taxon>Embryophyta</taxon>
        <taxon>Tracheophyta</taxon>
        <taxon>Spermatophyta</taxon>
        <taxon>Magnoliopsida</taxon>
        <taxon>Liliopsida</taxon>
        <taxon>Asparagales</taxon>
        <taxon>Orchidaceae</taxon>
        <taxon>Orchidoideae</taxon>
        <taxon>Orchideae</taxon>
        <taxon>Orchidinae</taxon>
        <taxon>Platanthera</taxon>
    </lineage>
</organism>
<proteinExistence type="predicted"/>
<sequence>MRPVLSGRWGRDAAPAVLGFMAVPRGNLMSNSCALNERRRGGRERERERERERLSSITYLVWKRLWRAREREETNVDIRLYFNLIYNNLTDSSSSSSDPMLGKFT</sequence>
<reference evidence="1 2" key="1">
    <citation type="journal article" date="2022" name="Nat. Plants">
        <title>Genomes of leafy and leafless Platanthera orchids illuminate the evolution of mycoheterotrophy.</title>
        <authorList>
            <person name="Li M.H."/>
            <person name="Liu K.W."/>
            <person name="Li Z."/>
            <person name="Lu H.C."/>
            <person name="Ye Q.L."/>
            <person name="Zhang D."/>
            <person name="Wang J.Y."/>
            <person name="Li Y.F."/>
            <person name="Zhong Z.M."/>
            <person name="Liu X."/>
            <person name="Yu X."/>
            <person name="Liu D.K."/>
            <person name="Tu X.D."/>
            <person name="Liu B."/>
            <person name="Hao Y."/>
            <person name="Liao X.Y."/>
            <person name="Jiang Y.T."/>
            <person name="Sun W.H."/>
            <person name="Chen J."/>
            <person name="Chen Y.Q."/>
            <person name="Ai Y."/>
            <person name="Zhai J.W."/>
            <person name="Wu S.S."/>
            <person name="Zhou Z."/>
            <person name="Hsiao Y.Y."/>
            <person name="Wu W.L."/>
            <person name="Chen Y.Y."/>
            <person name="Lin Y.F."/>
            <person name="Hsu J.L."/>
            <person name="Li C.Y."/>
            <person name="Wang Z.W."/>
            <person name="Zhao X."/>
            <person name="Zhong W.Y."/>
            <person name="Ma X.K."/>
            <person name="Ma L."/>
            <person name="Huang J."/>
            <person name="Chen G.Z."/>
            <person name="Huang M.Z."/>
            <person name="Huang L."/>
            <person name="Peng D.H."/>
            <person name="Luo Y.B."/>
            <person name="Zou S.Q."/>
            <person name="Chen S.P."/>
            <person name="Lan S."/>
            <person name="Tsai W.C."/>
            <person name="Van de Peer Y."/>
            <person name="Liu Z.J."/>
        </authorList>
    </citation>
    <scope>NUCLEOTIDE SEQUENCE [LARGE SCALE GENOMIC DNA]</scope>
    <source>
        <strain evidence="1">Lor287</strain>
    </source>
</reference>
<protein>
    <submittedName>
        <fullName evidence="1">Uncharacterized protein</fullName>
    </submittedName>
</protein>
<dbReference type="AlphaFoldDB" id="A0AAP0BF34"/>
<gene>
    <name evidence="1" type="ORF">KSP39_PZI011781</name>
</gene>
<evidence type="ECO:0000313" key="1">
    <source>
        <dbReference type="EMBL" id="KAK8937013.1"/>
    </source>
</evidence>
<evidence type="ECO:0000313" key="2">
    <source>
        <dbReference type="Proteomes" id="UP001418222"/>
    </source>
</evidence>
<accession>A0AAP0BF34</accession>